<keyword evidence="2" id="KW-1185">Reference proteome</keyword>
<dbReference type="KEGG" id="emo:DM558_02185"/>
<evidence type="ECO:0000313" key="2">
    <source>
        <dbReference type="Proteomes" id="UP000273143"/>
    </source>
</evidence>
<protein>
    <submittedName>
        <fullName evidence="1">Uncharacterized protein</fullName>
    </submittedName>
</protein>
<accession>A0A3S9XB70</accession>
<name>A0A3S9XB70_9GAMM</name>
<organism evidence="1 2">
    <name type="scientific">Entomomonas moraniae</name>
    <dbReference type="NCBI Taxonomy" id="2213226"/>
    <lineage>
        <taxon>Bacteria</taxon>
        <taxon>Pseudomonadati</taxon>
        <taxon>Pseudomonadota</taxon>
        <taxon>Gammaproteobacteria</taxon>
        <taxon>Pseudomonadales</taxon>
        <taxon>Pseudomonadaceae</taxon>
        <taxon>Entomomonas</taxon>
    </lineage>
</organism>
<reference evidence="2" key="1">
    <citation type="submission" date="2018-06" db="EMBL/GenBank/DDBJ databases">
        <title>Complete genome of Pseudomonas insecticola strain QZS01.</title>
        <authorList>
            <person name="Wang J."/>
            <person name="Su Q."/>
        </authorList>
    </citation>
    <scope>NUCLEOTIDE SEQUENCE [LARGE SCALE GENOMIC DNA]</scope>
    <source>
        <strain evidence="2">QZS01</strain>
    </source>
</reference>
<proteinExistence type="predicted"/>
<dbReference type="RefSeq" id="WP_127161852.1">
    <property type="nucleotide sequence ID" value="NZ_CP029822.1"/>
</dbReference>
<evidence type="ECO:0000313" key="1">
    <source>
        <dbReference type="EMBL" id="AZS49660.1"/>
    </source>
</evidence>
<gene>
    <name evidence="1" type="ORF">DM558_02185</name>
</gene>
<dbReference type="AlphaFoldDB" id="A0A3S9XB70"/>
<dbReference type="EMBL" id="CP029822">
    <property type="protein sequence ID" value="AZS49660.1"/>
    <property type="molecule type" value="Genomic_DNA"/>
</dbReference>
<dbReference type="Proteomes" id="UP000273143">
    <property type="component" value="Chromosome"/>
</dbReference>
<sequence>MSTANSSVSVCSNALLMLGAQTINNFTENNDRARLAANLYPGARDALLREHPWSCAVKRVVLSADKDKPEYGFSYRFTLPADYIRVLSVGEANEDVEYLVEQRCILANRSSLKLRYVFQNTDVSTYDAVLVDLLELSMAAKMAYAITQSTSMAQYRYQEFQAALKTAKALNGLEYPAETFGQSSLLEGRLNG</sequence>